<dbReference type="OrthoDB" id="5405293at2759"/>
<accession>A0A2T6ZET9</accession>
<keyword evidence="1" id="KW-0175">Coiled coil</keyword>
<evidence type="ECO:0000313" key="3">
    <source>
        <dbReference type="EMBL" id="PUU74005.1"/>
    </source>
</evidence>
<evidence type="ECO:0000256" key="1">
    <source>
        <dbReference type="SAM" id="Coils"/>
    </source>
</evidence>
<name>A0A2T6ZET9_TUBBO</name>
<reference evidence="3 4" key="1">
    <citation type="submission" date="2017-04" db="EMBL/GenBank/DDBJ databases">
        <title>Draft genome sequence of Tuber borchii Vittad., a whitish edible truffle.</title>
        <authorList>
            <consortium name="DOE Joint Genome Institute"/>
            <person name="Murat C."/>
            <person name="Kuo A."/>
            <person name="Barry K.W."/>
            <person name="Clum A."/>
            <person name="Dockter R.B."/>
            <person name="Fauchery L."/>
            <person name="Iotti M."/>
            <person name="Kohler A."/>
            <person name="Labutti K."/>
            <person name="Lindquist E.A."/>
            <person name="Lipzen A."/>
            <person name="Ohm R.A."/>
            <person name="Wang M."/>
            <person name="Grigoriev I.V."/>
            <person name="Zambonelli A."/>
            <person name="Martin F.M."/>
        </authorList>
    </citation>
    <scope>NUCLEOTIDE SEQUENCE [LARGE SCALE GENOMIC DNA]</scope>
    <source>
        <strain evidence="3 4">Tbo3840</strain>
    </source>
</reference>
<comment type="caution">
    <text evidence="3">The sequence shown here is derived from an EMBL/GenBank/DDBJ whole genome shotgun (WGS) entry which is preliminary data.</text>
</comment>
<sequence length="177" mass="19553">MGDRNLVDSNPLSPNVAAHQGEKATLKEEQVTFQHKYGALEQRHAALQREHATLRGEHVALQQGQLALKQQLVALEQRMDTLQKAVPVLRDEISRQERHSIARVVNSTATRHPITLDPFYGVDGELAPGFPVTLGDARRLNGKILNPLLLSLGFPVSGSVAVRKTCFFKYVGLVYLG</sequence>
<organism evidence="3 4">
    <name type="scientific">Tuber borchii</name>
    <name type="common">White truffle</name>
    <dbReference type="NCBI Taxonomy" id="42251"/>
    <lineage>
        <taxon>Eukaryota</taxon>
        <taxon>Fungi</taxon>
        <taxon>Dikarya</taxon>
        <taxon>Ascomycota</taxon>
        <taxon>Pezizomycotina</taxon>
        <taxon>Pezizomycetes</taxon>
        <taxon>Pezizales</taxon>
        <taxon>Tuberaceae</taxon>
        <taxon>Tuber</taxon>
    </lineage>
</organism>
<dbReference type="EMBL" id="NESQ01000328">
    <property type="protein sequence ID" value="PUU74005.1"/>
    <property type="molecule type" value="Genomic_DNA"/>
</dbReference>
<protein>
    <submittedName>
        <fullName evidence="3">Uncharacterized protein</fullName>
    </submittedName>
</protein>
<keyword evidence="4" id="KW-1185">Reference proteome</keyword>
<proteinExistence type="predicted"/>
<evidence type="ECO:0000313" key="4">
    <source>
        <dbReference type="Proteomes" id="UP000244722"/>
    </source>
</evidence>
<dbReference type="Proteomes" id="UP000244722">
    <property type="component" value="Unassembled WGS sequence"/>
</dbReference>
<feature type="region of interest" description="Disordered" evidence="2">
    <location>
        <begin position="1"/>
        <end position="24"/>
    </location>
</feature>
<dbReference type="STRING" id="42251.A0A2T6ZET9"/>
<feature type="coiled-coil region" evidence="1">
    <location>
        <begin position="37"/>
        <end position="92"/>
    </location>
</feature>
<gene>
    <name evidence="3" type="ORF">B9Z19DRAFT_1001968</name>
</gene>
<dbReference type="AlphaFoldDB" id="A0A2T6ZET9"/>
<evidence type="ECO:0000256" key="2">
    <source>
        <dbReference type="SAM" id="MobiDB-lite"/>
    </source>
</evidence>